<feature type="domain" description="Tyr recombinase" evidence="5">
    <location>
        <begin position="209"/>
        <end position="386"/>
    </location>
</feature>
<dbReference type="AlphaFoldDB" id="A0A850QWC8"/>
<comment type="caution">
    <text evidence="6">The sequence shown here is derived from an EMBL/GenBank/DDBJ whole genome shotgun (WGS) entry which is preliminary data.</text>
</comment>
<dbReference type="PROSITE" id="PS51898">
    <property type="entry name" value="TYR_RECOMBINASE"/>
    <property type="match status" value="1"/>
</dbReference>
<protein>
    <submittedName>
        <fullName evidence="6">Tyrosine-type recombinase/integrase</fullName>
    </submittedName>
</protein>
<dbReference type="SUPFAM" id="SSF56349">
    <property type="entry name" value="DNA breaking-rejoining enzymes"/>
    <property type="match status" value="1"/>
</dbReference>
<evidence type="ECO:0000256" key="3">
    <source>
        <dbReference type="ARBA" id="ARBA00023125"/>
    </source>
</evidence>
<dbReference type="InterPro" id="IPR002104">
    <property type="entry name" value="Integrase_catalytic"/>
</dbReference>
<dbReference type="InterPro" id="IPR010998">
    <property type="entry name" value="Integrase_recombinase_N"/>
</dbReference>
<keyword evidence="3" id="KW-0238">DNA-binding</keyword>
<dbReference type="GO" id="GO:0006310">
    <property type="term" value="P:DNA recombination"/>
    <property type="evidence" value="ECO:0007669"/>
    <property type="project" value="UniProtKB-KW"/>
</dbReference>
<dbReference type="Gene3D" id="3.30.160.390">
    <property type="entry name" value="Integrase, DNA-binding domain"/>
    <property type="match status" value="1"/>
</dbReference>
<organism evidence="6 7">
    <name type="scientific">Photobacterium damselae subsp. damselae</name>
    <name type="common">Listonella damsela</name>
    <dbReference type="NCBI Taxonomy" id="85581"/>
    <lineage>
        <taxon>Bacteria</taxon>
        <taxon>Pseudomonadati</taxon>
        <taxon>Pseudomonadota</taxon>
        <taxon>Gammaproteobacteria</taxon>
        <taxon>Vibrionales</taxon>
        <taxon>Vibrionaceae</taxon>
        <taxon>Photobacterium</taxon>
    </lineage>
</organism>
<evidence type="ECO:0000256" key="2">
    <source>
        <dbReference type="ARBA" id="ARBA00022908"/>
    </source>
</evidence>
<dbReference type="InterPro" id="IPR025166">
    <property type="entry name" value="Integrase_DNA_bind_dom"/>
</dbReference>
<evidence type="ECO:0000256" key="4">
    <source>
        <dbReference type="ARBA" id="ARBA00023172"/>
    </source>
</evidence>
<dbReference type="InterPro" id="IPR038488">
    <property type="entry name" value="Integrase_DNA-bd_sf"/>
</dbReference>
<dbReference type="GO" id="GO:0015074">
    <property type="term" value="P:DNA integration"/>
    <property type="evidence" value="ECO:0007669"/>
    <property type="project" value="UniProtKB-KW"/>
</dbReference>
<keyword evidence="2" id="KW-0229">DNA integration</keyword>
<evidence type="ECO:0000259" key="5">
    <source>
        <dbReference type="PROSITE" id="PS51898"/>
    </source>
</evidence>
<gene>
    <name evidence="6" type="ORF">HWA77_22080</name>
</gene>
<dbReference type="InterPro" id="IPR011010">
    <property type="entry name" value="DNA_brk_join_enz"/>
</dbReference>
<keyword evidence="4" id="KW-0233">DNA recombination</keyword>
<dbReference type="GO" id="GO:0003677">
    <property type="term" value="F:DNA binding"/>
    <property type="evidence" value="ECO:0007669"/>
    <property type="project" value="UniProtKB-KW"/>
</dbReference>
<evidence type="ECO:0000313" key="7">
    <source>
        <dbReference type="Proteomes" id="UP000533429"/>
    </source>
</evidence>
<dbReference type="Gene3D" id="1.10.443.10">
    <property type="entry name" value="Intergrase catalytic core"/>
    <property type="match status" value="1"/>
</dbReference>
<dbReference type="InterPro" id="IPR013762">
    <property type="entry name" value="Integrase-like_cat_sf"/>
</dbReference>
<dbReference type="InterPro" id="IPR053876">
    <property type="entry name" value="Phage_int_M"/>
</dbReference>
<dbReference type="Pfam" id="PF22022">
    <property type="entry name" value="Phage_int_M"/>
    <property type="match status" value="1"/>
</dbReference>
<dbReference type="Pfam" id="PF13356">
    <property type="entry name" value="Arm-DNA-bind_3"/>
    <property type="match status" value="1"/>
</dbReference>
<dbReference type="CDD" id="cd00801">
    <property type="entry name" value="INT_P4_C"/>
    <property type="match status" value="1"/>
</dbReference>
<evidence type="ECO:0000313" key="6">
    <source>
        <dbReference type="EMBL" id="NVP02902.1"/>
    </source>
</evidence>
<comment type="similarity">
    <text evidence="1">Belongs to the 'phage' integrase family.</text>
</comment>
<dbReference type="RefSeq" id="WP_136039399.1">
    <property type="nucleotide sequence ID" value="NZ_CP146967.1"/>
</dbReference>
<sequence length="397" mass="45435">MAISVKPLTPTQVDKAKPKNKDYVLSDGQGLRCIVRPNGTKRWVLNYQNPITGKRTNFRLGLYPATSLADARLLRKKYLEYLAKGLDPQEQLLKQQNHDADEKSKTFGSVALQWFQKKSPSVTQEHATDMWRSLELHVLPSLSDIPISDLTPQLIVQTLEPIEAKGNYETLRRLCQRINEIMVFGVNLGLIPFNQLANIKAVFTAPQKQHMPTISPSQLGELVNRIYNASLSVTTRNLLMWQLHTMTRPSEAAGTRWDEIDFEEKVWVIPASRMKKRVEHRIPLSDESLKILQRMKPISQNSLYVFSSPRCLAKSLNSQTANMALKRMGYEGQLVAHGLRALASTTLNEQGFSPDLIESALAHLDKNEIRRAYNRTDYFERRRTMMSWWSSFITTKL</sequence>
<proteinExistence type="inferred from homology"/>
<evidence type="ECO:0000256" key="1">
    <source>
        <dbReference type="ARBA" id="ARBA00008857"/>
    </source>
</evidence>
<dbReference type="PANTHER" id="PTHR30629:SF6">
    <property type="entry name" value="PROPHAGE INTEGRASE INTA-RELATED"/>
    <property type="match status" value="1"/>
</dbReference>
<dbReference type="Gene3D" id="1.10.150.130">
    <property type="match status" value="1"/>
</dbReference>
<accession>A0A850QWC8</accession>
<dbReference type="InterPro" id="IPR050808">
    <property type="entry name" value="Phage_Integrase"/>
</dbReference>
<dbReference type="Proteomes" id="UP000533429">
    <property type="component" value="Unassembled WGS sequence"/>
</dbReference>
<name>A0A850QWC8_PHODD</name>
<reference evidence="6 7" key="1">
    <citation type="submission" date="2020-06" db="EMBL/GenBank/DDBJ databases">
        <title>Photobacterium damselae subsp. damselae comparative genomics.</title>
        <authorList>
            <person name="Osorio C.R."/>
        </authorList>
    </citation>
    <scope>NUCLEOTIDE SEQUENCE [LARGE SCALE GENOMIC DNA]</scope>
    <source>
        <strain evidence="6 7">TW250/03</strain>
    </source>
</reference>
<dbReference type="PANTHER" id="PTHR30629">
    <property type="entry name" value="PROPHAGE INTEGRASE"/>
    <property type="match status" value="1"/>
</dbReference>
<dbReference type="EMBL" id="JABXOR010001425">
    <property type="protein sequence ID" value="NVP02902.1"/>
    <property type="molecule type" value="Genomic_DNA"/>
</dbReference>
<dbReference type="Pfam" id="PF00589">
    <property type="entry name" value="Phage_integrase"/>
    <property type="match status" value="1"/>
</dbReference>
<dbReference type="NCBIfam" id="NF007246">
    <property type="entry name" value="PRK09692.1"/>
    <property type="match status" value="1"/>
</dbReference>